<dbReference type="EMBL" id="GBXM01071774">
    <property type="protein sequence ID" value="JAH36803.1"/>
    <property type="molecule type" value="Transcribed_RNA"/>
</dbReference>
<evidence type="ECO:0000313" key="1">
    <source>
        <dbReference type="EMBL" id="JAH36803.1"/>
    </source>
</evidence>
<accession>A0A0E9S8H3</accession>
<name>A0A0E9S8H3_ANGAN</name>
<reference evidence="1" key="2">
    <citation type="journal article" date="2015" name="Fish Shellfish Immunol.">
        <title>Early steps in the European eel (Anguilla anguilla)-Vibrio vulnificus interaction in the gills: Role of the RtxA13 toxin.</title>
        <authorList>
            <person name="Callol A."/>
            <person name="Pajuelo D."/>
            <person name="Ebbesson L."/>
            <person name="Teles M."/>
            <person name="MacKenzie S."/>
            <person name="Amaro C."/>
        </authorList>
    </citation>
    <scope>NUCLEOTIDE SEQUENCE</scope>
</reference>
<protein>
    <submittedName>
        <fullName evidence="1">Uncharacterized protein</fullName>
    </submittedName>
</protein>
<organism evidence="1">
    <name type="scientific">Anguilla anguilla</name>
    <name type="common">European freshwater eel</name>
    <name type="synonym">Muraena anguilla</name>
    <dbReference type="NCBI Taxonomy" id="7936"/>
    <lineage>
        <taxon>Eukaryota</taxon>
        <taxon>Metazoa</taxon>
        <taxon>Chordata</taxon>
        <taxon>Craniata</taxon>
        <taxon>Vertebrata</taxon>
        <taxon>Euteleostomi</taxon>
        <taxon>Actinopterygii</taxon>
        <taxon>Neopterygii</taxon>
        <taxon>Teleostei</taxon>
        <taxon>Anguilliformes</taxon>
        <taxon>Anguillidae</taxon>
        <taxon>Anguilla</taxon>
    </lineage>
</organism>
<proteinExistence type="predicted"/>
<dbReference type="AlphaFoldDB" id="A0A0E9S8H3"/>
<reference evidence="1" key="1">
    <citation type="submission" date="2014-11" db="EMBL/GenBank/DDBJ databases">
        <authorList>
            <person name="Amaro Gonzalez C."/>
        </authorList>
    </citation>
    <scope>NUCLEOTIDE SEQUENCE</scope>
</reference>
<sequence>MSDFPSSPLPGGIPGTEHAEIQAKFSYLDSETFGIHFFSRRQNVSCG</sequence>